<proteinExistence type="predicted"/>
<sequence length="113" mass="12215">MPTSAQGGSCPRLLTLQNKKTFYVSYAVAFLASSCNQSMKTCMGSGFRFGQDEAKGLRDCFSLRHGGIKSAFGKNERLHAPGRMHGNVPSACNRDKRGIRHRTAIPPATLAIA</sequence>
<organism evidence="1 2">
    <name type="scientific">Pseudomonas triclosanedens</name>
    <dbReference type="NCBI Taxonomy" id="2961893"/>
    <lineage>
        <taxon>Bacteria</taxon>
        <taxon>Pseudomonadati</taxon>
        <taxon>Pseudomonadota</taxon>
        <taxon>Gammaproteobacteria</taxon>
        <taxon>Pseudomonadales</taxon>
        <taxon>Pseudomonadaceae</taxon>
        <taxon>Pseudomonas</taxon>
    </lineage>
</organism>
<gene>
    <name evidence="1" type="ORF">OU419_14565</name>
</gene>
<dbReference type="RefSeq" id="WP_254476457.1">
    <property type="nucleotide sequence ID" value="NZ_CP113432.1"/>
</dbReference>
<keyword evidence="2" id="KW-1185">Reference proteome</keyword>
<reference evidence="1" key="1">
    <citation type="submission" date="2022-11" db="EMBL/GenBank/DDBJ databases">
        <title>Pseudomonas triclosanedens sp. nov., a triclosan degrader isolated from activated sludge.</title>
        <authorList>
            <person name="Yin Y."/>
            <person name="Lu Z."/>
        </authorList>
    </citation>
    <scope>NUCLEOTIDE SEQUENCE</scope>
    <source>
        <strain evidence="1">ZM23</strain>
    </source>
</reference>
<accession>A0ABY6ZSZ8</accession>
<name>A0ABY6ZSZ8_9PSED</name>
<dbReference type="EMBL" id="CP113432">
    <property type="protein sequence ID" value="WAI47004.1"/>
    <property type="molecule type" value="Genomic_DNA"/>
</dbReference>
<dbReference type="Proteomes" id="UP001163624">
    <property type="component" value="Chromosome"/>
</dbReference>
<evidence type="ECO:0000313" key="1">
    <source>
        <dbReference type="EMBL" id="WAI47004.1"/>
    </source>
</evidence>
<protein>
    <submittedName>
        <fullName evidence="1">Uncharacterized protein</fullName>
    </submittedName>
</protein>
<evidence type="ECO:0000313" key="2">
    <source>
        <dbReference type="Proteomes" id="UP001163624"/>
    </source>
</evidence>